<protein>
    <submittedName>
        <fullName evidence="1">HIR complex subunit</fullName>
    </submittedName>
</protein>
<proteinExistence type="predicted"/>
<keyword evidence="2" id="KW-1185">Reference proteome</keyword>
<dbReference type="EMBL" id="JAMZIH010005515">
    <property type="protein sequence ID" value="KAJ1675057.1"/>
    <property type="molecule type" value="Genomic_DNA"/>
</dbReference>
<gene>
    <name evidence="1" type="primary">HIR1</name>
    <name evidence="1" type="ORF">EV182_002023</name>
</gene>
<comment type="caution">
    <text evidence="1">The sequence shown here is derived from an EMBL/GenBank/DDBJ whole genome shotgun (WGS) entry which is preliminary data.</text>
</comment>
<organism evidence="1 2">
    <name type="scientific">Spiromyces aspiralis</name>
    <dbReference type="NCBI Taxonomy" id="68401"/>
    <lineage>
        <taxon>Eukaryota</taxon>
        <taxon>Fungi</taxon>
        <taxon>Fungi incertae sedis</taxon>
        <taxon>Zoopagomycota</taxon>
        <taxon>Kickxellomycotina</taxon>
        <taxon>Kickxellomycetes</taxon>
        <taxon>Kickxellales</taxon>
        <taxon>Kickxellaceae</taxon>
        <taxon>Spiromyces</taxon>
    </lineage>
</organism>
<sequence length="1277" mass="136957">SESDPNTAKLLSTLSAHTGAVMCARFNKGTGKRIASGSDDMIILIWEQDDDASGGAFGGGGFGDDANQEHWRPIKRLTGHESDVTEVAWSPDNVYLASCGLDNYIFIWDGETFDRLKRIEGHTQFVKGLAFDPAGIYLASQSDDRTVKVWDAADGEWRLKHKVSESFMESQYSTYFRRPSWSPDGGSLATANAVNGKVPVSAVINREDWKPSISFVGHRAAIEVVKFNPKVFNTLANEEASPSGGDMANSEERRTSEHDRENQGAGGASNGTVKQQQQQRQESQLVTCICAAGSQDRSVSVWMASQPMPVVVADQLFTGNIMDLAWTNQHINAQPVAFLAACSYDGTVAIIRFDASEIGTPISDEEQEAMLVKLGYRPKKTTNTGAKRKSSGGEDDEDDDDTSRSKRILVESATQLDLEERALIANAALKSQKLAQLMGESTMYQGIHNSSNNSSGGTPAISGPQIQPPQPLVQAPTQAEAASGIATMDTQRPAVVRTKDGKKRVAPLFVRPLGGKTAYAPDMAPSLGFSGQAANVTNTPTRPAYTSLRELANGGRQHEAHHLFSTPIAGATPIPSRASAGVGALQGQQYMSRADSGAPAGTPLRPNVLSGFDADLASLQAPINSMLAGNAGDAPPHLPFFADSGYLWMPLEASIQPTQTTQQSPSTSQQDKSSGTAVAEVVSLNPRTLVHSPLIGLSTVQLTVPKIQPSFARYNRSLDSPYTLYCTNPTQSAMEPAKITYKAGGVNRWSIYLPCAVTFIGTSDDVIAAVCEDATLHLFSAKGGGRRLGPPMALEAHASYVCCYQQFCLVLTCAGNLSVWDTANMKTVLRNVSIAPLLYTAVLDISAGSDVRTSRIDSPATVVSVMVRPGGIPVLLLSDGRGYAFSKDMDAWYKVGDVRDHIGSDFSTVPSLSSGVYRQHAPAMARQAQTHPQTGPLQQLLMACDYQVSLMARSQLRYEDKQLEEAARDDVLSTDDAKSAAAPKKGTATVTGASAVNGKGGGGVLSVTASGPAAGIPPLAKKKRQQPSNKSLTAGGGKESTMSEQQQRQGSSREDSVAGRLIWQRTKELVDSAAIQQAIAKLGAKSKQAITLGHLEHLWLSAAQINAVSEMQYWLAIYARRIADSGDIERARGLCKYLLGPVLLKGQIPRDKEGWDSTLAGVPKRQILHQLLPLLSMNRKLQIVTTEYQDALAEALLEPEKEVEEDNDTSDDSKGEDESSQDDDENEEDEDEDEEDDDANDEDDEDGSEGAMGQGQDDETGDANEAIKGEHNARDAS</sequence>
<name>A0ACC1HIK7_9FUNG</name>
<accession>A0ACC1HIK7</accession>
<evidence type="ECO:0000313" key="1">
    <source>
        <dbReference type="EMBL" id="KAJ1675057.1"/>
    </source>
</evidence>
<evidence type="ECO:0000313" key="2">
    <source>
        <dbReference type="Proteomes" id="UP001145114"/>
    </source>
</evidence>
<feature type="non-terminal residue" evidence="1">
    <location>
        <position position="1"/>
    </location>
</feature>
<reference evidence="1" key="1">
    <citation type="submission" date="2022-06" db="EMBL/GenBank/DDBJ databases">
        <title>Phylogenomic reconstructions and comparative analyses of Kickxellomycotina fungi.</title>
        <authorList>
            <person name="Reynolds N.K."/>
            <person name="Stajich J.E."/>
            <person name="Barry K."/>
            <person name="Grigoriev I.V."/>
            <person name="Crous P."/>
            <person name="Smith M.E."/>
        </authorList>
    </citation>
    <scope>NUCLEOTIDE SEQUENCE</scope>
    <source>
        <strain evidence="1">RSA 2271</strain>
    </source>
</reference>
<dbReference type="Proteomes" id="UP001145114">
    <property type="component" value="Unassembled WGS sequence"/>
</dbReference>